<accession>A0A939PGR8</accession>
<evidence type="ECO:0000313" key="3">
    <source>
        <dbReference type="Proteomes" id="UP000669179"/>
    </source>
</evidence>
<feature type="chain" id="PRO_5037369003" description="Secreted protein" evidence="1">
    <location>
        <begin position="25"/>
        <end position="208"/>
    </location>
</feature>
<evidence type="ECO:0000256" key="1">
    <source>
        <dbReference type="SAM" id="SignalP"/>
    </source>
</evidence>
<proteinExistence type="predicted"/>
<evidence type="ECO:0000313" key="2">
    <source>
        <dbReference type="EMBL" id="MBO2451967.1"/>
    </source>
</evidence>
<evidence type="ECO:0008006" key="4">
    <source>
        <dbReference type="Google" id="ProtNLM"/>
    </source>
</evidence>
<keyword evidence="1" id="KW-0732">Signal</keyword>
<reference evidence="2" key="1">
    <citation type="submission" date="2021-03" db="EMBL/GenBank/DDBJ databases">
        <authorList>
            <person name="Kanchanasin P."/>
            <person name="Saeng-In P."/>
            <person name="Phongsopitanun W."/>
            <person name="Yuki M."/>
            <person name="Kudo T."/>
            <person name="Ohkuma M."/>
            <person name="Tanasupawat S."/>
        </authorList>
    </citation>
    <scope>NUCLEOTIDE SEQUENCE</scope>
    <source>
        <strain evidence="2">GKU 128</strain>
    </source>
</reference>
<sequence length="208" mass="21508">MRSSFHTVVSAAALSLVFVGTAQAATTTWTVTNPGPGAAISMTAPSVKVRNASGSLDLTCPSVTITGTMASAKNTTGALGRLENSNPVKCADPAGGVWQVFLPRSGWYSPLSGTAYDAATGTTTIRPNLWQFMVLGPDPKCMFVTQQTAMTYTNATSTLKTTTARISPNYMPADGSLPCGDLVKANDQITFAGAFKTTPAVTIKAATS</sequence>
<feature type="signal peptide" evidence="1">
    <location>
        <begin position="1"/>
        <end position="24"/>
    </location>
</feature>
<keyword evidence="3" id="KW-1185">Reference proteome</keyword>
<dbReference type="Proteomes" id="UP000669179">
    <property type="component" value="Unassembled WGS sequence"/>
</dbReference>
<gene>
    <name evidence="2" type="ORF">J4573_33110</name>
</gene>
<comment type="caution">
    <text evidence="2">The sequence shown here is derived from an EMBL/GenBank/DDBJ whole genome shotgun (WGS) entry which is preliminary data.</text>
</comment>
<dbReference type="EMBL" id="JAGEOJ010000014">
    <property type="protein sequence ID" value="MBO2451967.1"/>
    <property type="molecule type" value="Genomic_DNA"/>
</dbReference>
<dbReference type="RefSeq" id="WP_208259852.1">
    <property type="nucleotide sequence ID" value="NZ_JAGEOJ010000014.1"/>
</dbReference>
<dbReference type="AlphaFoldDB" id="A0A939PGR8"/>
<name>A0A939PGR8_9ACTN</name>
<organism evidence="2 3">
    <name type="scientific">Actinomadura barringtoniae</name>
    <dbReference type="NCBI Taxonomy" id="1427535"/>
    <lineage>
        <taxon>Bacteria</taxon>
        <taxon>Bacillati</taxon>
        <taxon>Actinomycetota</taxon>
        <taxon>Actinomycetes</taxon>
        <taxon>Streptosporangiales</taxon>
        <taxon>Thermomonosporaceae</taxon>
        <taxon>Actinomadura</taxon>
    </lineage>
</organism>
<protein>
    <recommendedName>
        <fullName evidence="4">Secreted protein</fullName>
    </recommendedName>
</protein>